<keyword evidence="9" id="KW-1185">Reference proteome</keyword>
<keyword evidence="3" id="KW-0560">Oxidoreductase</keyword>
<dbReference type="PIRSF" id="PIRSF000097">
    <property type="entry name" value="AKR"/>
    <property type="match status" value="1"/>
</dbReference>
<dbReference type="EMBL" id="WWNE01000018">
    <property type="protein sequence ID" value="NBG67346.1"/>
    <property type="molecule type" value="Genomic_DNA"/>
</dbReference>
<evidence type="ECO:0000313" key="9">
    <source>
        <dbReference type="Proteomes" id="UP000470771"/>
    </source>
</evidence>
<feature type="binding site" evidence="5">
    <location>
        <position position="110"/>
    </location>
    <ligand>
        <name>substrate</name>
    </ligand>
</feature>
<dbReference type="InterPro" id="IPR020471">
    <property type="entry name" value="AKR"/>
</dbReference>
<keyword evidence="2" id="KW-0521">NADP</keyword>
<dbReference type="FunFam" id="3.20.20.100:FF:000006">
    <property type="entry name" value="Aldo-keto reductase family 1 member A1"/>
    <property type="match status" value="1"/>
</dbReference>
<dbReference type="InterPro" id="IPR018170">
    <property type="entry name" value="Aldo/ket_reductase_CS"/>
</dbReference>
<sequence>MKMLSFSNGDQIPTIGLGTWKSRPGEVKEAIISAVKIGYRHIDCAAIYGNEKEIGEAFNDLFNSGMVKREELFITSKLWNDKHIPQDVKPALIQTLNDLQLDYLDLYLMHWPVAMKKGADPAEFLSLEEVPLLDTWNAMIELKKEGLVKHLGVSNFSIKKLKHLNENSAQKVEMNQVELHPFFPQEDLNAFCKANHILMTAYSPLGSADRSEGFKKADEPNILSNNTLQSIASKHHCTTAQIILAWNQYRNICAIPKSTNAKRQQENLQADAVKLDEIDIKQIAALDSNYRIIDGSFWTQNPFYTKENLWDL</sequence>
<dbReference type="Pfam" id="PF00248">
    <property type="entry name" value="Aldo_ket_red"/>
    <property type="match status" value="1"/>
</dbReference>
<evidence type="ECO:0000256" key="2">
    <source>
        <dbReference type="ARBA" id="ARBA00022857"/>
    </source>
</evidence>
<dbReference type="Proteomes" id="UP000470771">
    <property type="component" value="Unassembled WGS sequence"/>
</dbReference>
<comment type="caution">
    <text evidence="8">The sequence shown here is derived from an EMBL/GenBank/DDBJ whole genome shotgun (WGS) entry which is preliminary data.</text>
</comment>
<evidence type="ECO:0000259" key="7">
    <source>
        <dbReference type="Pfam" id="PF00248"/>
    </source>
</evidence>
<evidence type="ECO:0000256" key="4">
    <source>
        <dbReference type="PIRSR" id="PIRSR000097-1"/>
    </source>
</evidence>
<reference evidence="8 9" key="1">
    <citation type="submission" date="2019-12" db="EMBL/GenBank/DDBJ databases">
        <authorList>
            <person name="Zhao J."/>
        </authorList>
    </citation>
    <scope>NUCLEOTIDE SEQUENCE [LARGE SCALE GENOMIC DNA]</scope>
    <source>
        <strain evidence="8 9">S-15</strain>
    </source>
</reference>
<accession>A0A6N9NKX7</accession>
<dbReference type="AlphaFoldDB" id="A0A6N9NKX7"/>
<dbReference type="PROSITE" id="PS00798">
    <property type="entry name" value="ALDOKETO_REDUCTASE_1"/>
    <property type="match status" value="1"/>
</dbReference>
<feature type="domain" description="NADP-dependent oxidoreductase" evidence="7">
    <location>
        <begin position="15"/>
        <end position="287"/>
    </location>
</feature>
<dbReference type="RefSeq" id="WP_160634295.1">
    <property type="nucleotide sequence ID" value="NZ_WWNE01000018.1"/>
</dbReference>
<name>A0A6N9NKX7_9FLAO</name>
<gene>
    <name evidence="8" type="ORF">GQN54_14555</name>
</gene>
<proteinExistence type="inferred from homology"/>
<organism evidence="8 9">
    <name type="scientific">Acidiluteibacter ferrifornacis</name>
    <dbReference type="NCBI Taxonomy" id="2692424"/>
    <lineage>
        <taxon>Bacteria</taxon>
        <taxon>Pseudomonadati</taxon>
        <taxon>Bacteroidota</taxon>
        <taxon>Flavobacteriia</taxon>
        <taxon>Flavobacteriales</taxon>
        <taxon>Cryomorphaceae</taxon>
        <taxon>Acidiluteibacter</taxon>
    </lineage>
</organism>
<dbReference type="PROSITE" id="PS00062">
    <property type="entry name" value="ALDOKETO_REDUCTASE_2"/>
    <property type="match status" value="1"/>
</dbReference>
<dbReference type="InterPro" id="IPR036812">
    <property type="entry name" value="NAD(P)_OxRdtase_dom_sf"/>
</dbReference>
<evidence type="ECO:0000256" key="6">
    <source>
        <dbReference type="PIRSR" id="PIRSR000097-3"/>
    </source>
</evidence>
<protein>
    <submittedName>
        <fullName evidence="8">Aldo/keto reductase</fullName>
    </submittedName>
</protein>
<dbReference type="PRINTS" id="PR00069">
    <property type="entry name" value="ALDKETRDTASE"/>
</dbReference>
<feature type="active site" description="Proton donor" evidence="4">
    <location>
        <position position="48"/>
    </location>
</feature>
<dbReference type="SUPFAM" id="SSF51430">
    <property type="entry name" value="NAD(P)-linked oxidoreductase"/>
    <property type="match status" value="1"/>
</dbReference>
<dbReference type="InterPro" id="IPR023210">
    <property type="entry name" value="NADP_OxRdtase_dom"/>
</dbReference>
<evidence type="ECO:0000313" key="8">
    <source>
        <dbReference type="EMBL" id="NBG67346.1"/>
    </source>
</evidence>
<dbReference type="PROSITE" id="PS00063">
    <property type="entry name" value="ALDOKETO_REDUCTASE_3"/>
    <property type="match status" value="1"/>
</dbReference>
<evidence type="ECO:0000256" key="1">
    <source>
        <dbReference type="ARBA" id="ARBA00007905"/>
    </source>
</evidence>
<dbReference type="PANTHER" id="PTHR11732">
    <property type="entry name" value="ALDO/KETO REDUCTASE"/>
    <property type="match status" value="1"/>
</dbReference>
<dbReference type="GO" id="GO:0016491">
    <property type="term" value="F:oxidoreductase activity"/>
    <property type="evidence" value="ECO:0007669"/>
    <property type="project" value="UniProtKB-KW"/>
</dbReference>
<dbReference type="Gene3D" id="3.20.20.100">
    <property type="entry name" value="NADP-dependent oxidoreductase domain"/>
    <property type="match status" value="1"/>
</dbReference>
<feature type="site" description="Lowers pKa of active site Tyr" evidence="6">
    <location>
        <position position="77"/>
    </location>
</feature>
<evidence type="ECO:0000256" key="3">
    <source>
        <dbReference type="ARBA" id="ARBA00023002"/>
    </source>
</evidence>
<comment type="similarity">
    <text evidence="1">Belongs to the aldo/keto reductase family.</text>
</comment>
<evidence type="ECO:0000256" key="5">
    <source>
        <dbReference type="PIRSR" id="PIRSR000097-2"/>
    </source>
</evidence>